<dbReference type="KEGG" id="abq:ABAZ39_27420"/>
<dbReference type="SUPFAM" id="SSF53041">
    <property type="entry name" value="Resolvase-like"/>
    <property type="match status" value="1"/>
</dbReference>
<dbReference type="Pfam" id="PF00239">
    <property type="entry name" value="Resolvase"/>
    <property type="match status" value="1"/>
</dbReference>
<keyword evidence="5" id="KW-0233">DNA recombination</keyword>
<reference evidence="10 11" key="1">
    <citation type="journal article" date="2014" name="Genome Announc.">
        <title>Complete Genome Sequence of the Model Rhizosphere Strain Azospirillum brasilense Az39, Successfully Applied in Agriculture.</title>
        <authorList>
            <person name="Rivera D."/>
            <person name="Revale S."/>
            <person name="Molina R."/>
            <person name="Gualpa J."/>
            <person name="Puente M."/>
            <person name="Maroniche G."/>
            <person name="Paris G."/>
            <person name="Baker D."/>
            <person name="Clavijo B."/>
            <person name="McLay K."/>
            <person name="Spaepen S."/>
            <person name="Perticari A."/>
            <person name="Vazquez M."/>
            <person name="Wisniewski-Dye F."/>
            <person name="Watkins C."/>
            <person name="Martinez-Abarca F."/>
            <person name="Vanderleyden J."/>
            <person name="Cassan F."/>
        </authorList>
    </citation>
    <scope>NUCLEOTIDE SEQUENCE [LARGE SCALE GENOMIC DNA]</scope>
    <source>
        <strain evidence="10 11">Az39</strain>
        <plasmid evidence="10">AbAZ39_p3</plasmid>
    </source>
</reference>
<dbReference type="SMART" id="SM00857">
    <property type="entry name" value="Resolvase"/>
    <property type="match status" value="1"/>
</dbReference>
<evidence type="ECO:0000259" key="9">
    <source>
        <dbReference type="PROSITE" id="PS51736"/>
    </source>
</evidence>
<dbReference type="PANTHER" id="PTHR30461">
    <property type="entry name" value="DNA-INVERTASE FROM LAMBDOID PROPHAGE"/>
    <property type="match status" value="1"/>
</dbReference>
<evidence type="ECO:0000313" key="10">
    <source>
        <dbReference type="EMBL" id="AIB15602.1"/>
    </source>
</evidence>
<gene>
    <name evidence="10" type="ORF">ABAZ39_27420</name>
</gene>
<evidence type="ECO:0000256" key="8">
    <source>
        <dbReference type="SAM" id="MobiDB-lite"/>
    </source>
</evidence>
<evidence type="ECO:0000313" key="11">
    <source>
        <dbReference type="Proteomes" id="UP000027186"/>
    </source>
</evidence>
<keyword evidence="4" id="KW-0238">DNA-binding</keyword>
<accession>A0A060DS40</accession>
<proteinExistence type="inferred from homology"/>
<feature type="domain" description="Resolvase/invertase-type recombinase catalytic" evidence="9">
    <location>
        <begin position="2"/>
        <end position="135"/>
    </location>
</feature>
<sequence length="324" mass="35428">MALIGYARVSTDEQTTDPQLDALKAAGCSTIHREHGSGGDRLRPELKRAIARCRAGDVLVVVRIDRLARSLAHLLEIIEALDAQGAGFRSLGDPIDTTSPQGRFTLQILGAVAEFERALIRERTKAGLKAARERGRIGGNPGLRFRSAAAVRAVNDAREARRDADVLRVADDILPHVRAMRPGYSWATVARSLARNGSRRPDGGPWTGPALARAVRRLARDGFVDDRVLERTPRRRDSDDLVTLVASAVKTLDNPTLTNIARHLEELHCRTPRGETRWSVSSVQNLLGQAVAQGLLEDRPLPAPEAPRRRGRPPKSLKGLQSIP</sequence>
<dbReference type="CDD" id="cd03768">
    <property type="entry name" value="SR_ResInv"/>
    <property type="match status" value="1"/>
</dbReference>
<dbReference type="GO" id="GO:0015074">
    <property type="term" value="P:DNA integration"/>
    <property type="evidence" value="ECO:0007669"/>
    <property type="project" value="UniProtKB-KW"/>
</dbReference>
<evidence type="ECO:0000256" key="2">
    <source>
        <dbReference type="ARBA" id="ARBA00022908"/>
    </source>
</evidence>
<dbReference type="RefSeq" id="WP_063922740.1">
    <property type="nucleotide sequence ID" value="NZ_CP007796.1"/>
</dbReference>
<dbReference type="InterPro" id="IPR006119">
    <property type="entry name" value="Resolv_N"/>
</dbReference>
<dbReference type="GO" id="GO:0003677">
    <property type="term" value="F:DNA binding"/>
    <property type="evidence" value="ECO:0007669"/>
    <property type="project" value="UniProtKB-KW"/>
</dbReference>
<dbReference type="Proteomes" id="UP000027186">
    <property type="component" value="Plasmid AbAZ39_p3"/>
</dbReference>
<dbReference type="InterPro" id="IPR050639">
    <property type="entry name" value="SSR_resolvase"/>
</dbReference>
<evidence type="ECO:0000256" key="7">
    <source>
        <dbReference type="PROSITE-ProRule" id="PRU10137"/>
    </source>
</evidence>
<evidence type="ECO:0000256" key="1">
    <source>
        <dbReference type="ARBA" id="ARBA00009913"/>
    </source>
</evidence>
<protein>
    <recommendedName>
        <fullName evidence="9">Resolvase/invertase-type recombinase catalytic domain-containing protein</fullName>
    </recommendedName>
</protein>
<dbReference type="PANTHER" id="PTHR30461:SF2">
    <property type="entry name" value="SERINE RECOMBINASE PINE-RELATED"/>
    <property type="match status" value="1"/>
</dbReference>
<dbReference type="EMBL" id="CP007796">
    <property type="protein sequence ID" value="AIB15602.1"/>
    <property type="molecule type" value="Genomic_DNA"/>
</dbReference>
<feature type="region of interest" description="Disordered" evidence="8">
    <location>
        <begin position="295"/>
        <end position="324"/>
    </location>
</feature>
<comment type="similarity">
    <text evidence="1">Belongs to the site-specific recombinase resolvase family.</text>
</comment>
<evidence type="ECO:0000256" key="6">
    <source>
        <dbReference type="PIRSR" id="PIRSR606118-50"/>
    </source>
</evidence>
<evidence type="ECO:0000256" key="4">
    <source>
        <dbReference type="ARBA" id="ARBA00023125"/>
    </source>
</evidence>
<dbReference type="PROSITE" id="PS51736">
    <property type="entry name" value="RECOMBINASES_3"/>
    <property type="match status" value="1"/>
</dbReference>
<dbReference type="PROSITE" id="PS00398">
    <property type="entry name" value="RECOMBINASES_2"/>
    <property type="match status" value="1"/>
</dbReference>
<keyword evidence="3" id="KW-0230">DNA invertase</keyword>
<feature type="active site" description="O-(5'-phospho-DNA)-serine intermediate" evidence="6 7">
    <location>
        <position position="10"/>
    </location>
</feature>
<dbReference type="AlphaFoldDB" id="A0A060DS40"/>
<keyword evidence="10" id="KW-0614">Plasmid</keyword>
<dbReference type="InterPro" id="IPR006118">
    <property type="entry name" value="Recombinase_CS"/>
</dbReference>
<dbReference type="Gene3D" id="3.40.50.1390">
    <property type="entry name" value="Resolvase, N-terminal catalytic domain"/>
    <property type="match status" value="1"/>
</dbReference>
<geneLocation type="plasmid" evidence="10 11">
    <name>AbAZ39_p3</name>
</geneLocation>
<name>A0A060DS40_9PROT</name>
<keyword evidence="2" id="KW-0229">DNA integration</keyword>
<organism evidence="10 11">
    <name type="scientific">Azospirillum argentinense</name>
    <dbReference type="NCBI Taxonomy" id="2970906"/>
    <lineage>
        <taxon>Bacteria</taxon>
        <taxon>Pseudomonadati</taxon>
        <taxon>Pseudomonadota</taxon>
        <taxon>Alphaproteobacteria</taxon>
        <taxon>Rhodospirillales</taxon>
        <taxon>Azospirillaceae</taxon>
        <taxon>Azospirillum</taxon>
    </lineage>
</organism>
<evidence type="ECO:0000256" key="5">
    <source>
        <dbReference type="ARBA" id="ARBA00023172"/>
    </source>
</evidence>
<dbReference type="FunFam" id="3.40.50.1390:FF:000001">
    <property type="entry name" value="DNA recombinase"/>
    <property type="match status" value="1"/>
</dbReference>
<evidence type="ECO:0000256" key="3">
    <source>
        <dbReference type="ARBA" id="ARBA00023100"/>
    </source>
</evidence>
<dbReference type="InterPro" id="IPR036162">
    <property type="entry name" value="Resolvase-like_N_sf"/>
</dbReference>
<dbReference type="PROSITE" id="PS00397">
    <property type="entry name" value="RECOMBINASES_1"/>
    <property type="match status" value="1"/>
</dbReference>
<dbReference type="GO" id="GO:0000150">
    <property type="term" value="F:DNA strand exchange activity"/>
    <property type="evidence" value="ECO:0007669"/>
    <property type="project" value="UniProtKB-KW"/>
</dbReference>